<dbReference type="Gene3D" id="3.40.50.1820">
    <property type="entry name" value="alpha/beta hydrolase"/>
    <property type="match status" value="1"/>
</dbReference>
<dbReference type="AlphaFoldDB" id="A0A5C6D3I2"/>
<protein>
    <recommendedName>
        <fullName evidence="5">Peptidase S9 prolyl oligopeptidase catalytic domain-containing protein</fullName>
    </recommendedName>
</protein>
<dbReference type="SUPFAM" id="SSF53474">
    <property type="entry name" value="alpha/beta-Hydrolases"/>
    <property type="match status" value="1"/>
</dbReference>
<dbReference type="PANTHER" id="PTHR43037:SF5">
    <property type="entry name" value="FERULOYL ESTERASE"/>
    <property type="match status" value="1"/>
</dbReference>
<dbReference type="PANTHER" id="PTHR43037">
    <property type="entry name" value="UNNAMED PRODUCT-RELATED"/>
    <property type="match status" value="1"/>
</dbReference>
<gene>
    <name evidence="3" type="ORF">Pla144_01970</name>
</gene>
<dbReference type="Proteomes" id="UP000318437">
    <property type="component" value="Unassembled WGS sequence"/>
</dbReference>
<dbReference type="EMBL" id="SJPS01000001">
    <property type="protein sequence ID" value="TWU29419.1"/>
    <property type="molecule type" value="Genomic_DNA"/>
</dbReference>
<evidence type="ECO:0008006" key="5">
    <source>
        <dbReference type="Google" id="ProtNLM"/>
    </source>
</evidence>
<keyword evidence="2" id="KW-0378">Hydrolase</keyword>
<comment type="caution">
    <text evidence="3">The sequence shown here is derived from an EMBL/GenBank/DDBJ whole genome shotgun (WGS) entry which is preliminary data.</text>
</comment>
<keyword evidence="1" id="KW-0732">Signal</keyword>
<dbReference type="InterPro" id="IPR050955">
    <property type="entry name" value="Plant_Biomass_Hydrol_Est"/>
</dbReference>
<evidence type="ECO:0000256" key="2">
    <source>
        <dbReference type="ARBA" id="ARBA00022801"/>
    </source>
</evidence>
<evidence type="ECO:0000256" key="1">
    <source>
        <dbReference type="ARBA" id="ARBA00022729"/>
    </source>
</evidence>
<proteinExistence type="predicted"/>
<dbReference type="GO" id="GO:0016787">
    <property type="term" value="F:hydrolase activity"/>
    <property type="evidence" value="ECO:0007669"/>
    <property type="project" value="UniProtKB-KW"/>
</dbReference>
<evidence type="ECO:0000313" key="3">
    <source>
        <dbReference type="EMBL" id="TWU29419.1"/>
    </source>
</evidence>
<dbReference type="InterPro" id="IPR029058">
    <property type="entry name" value="AB_hydrolase_fold"/>
</dbReference>
<reference evidence="3 4" key="1">
    <citation type="submission" date="2019-02" db="EMBL/GenBank/DDBJ databases">
        <title>Deep-cultivation of Planctomycetes and their phenomic and genomic characterization uncovers novel biology.</title>
        <authorList>
            <person name="Wiegand S."/>
            <person name="Jogler M."/>
            <person name="Boedeker C."/>
            <person name="Pinto D."/>
            <person name="Vollmers J."/>
            <person name="Rivas-Marin E."/>
            <person name="Kohn T."/>
            <person name="Peeters S.H."/>
            <person name="Heuer A."/>
            <person name="Rast P."/>
            <person name="Oberbeckmann S."/>
            <person name="Bunk B."/>
            <person name="Jeske O."/>
            <person name="Meyerdierks A."/>
            <person name="Storesund J.E."/>
            <person name="Kallscheuer N."/>
            <person name="Luecker S."/>
            <person name="Lage O.M."/>
            <person name="Pohl T."/>
            <person name="Merkel B.J."/>
            <person name="Hornburger P."/>
            <person name="Mueller R.-W."/>
            <person name="Bruemmer F."/>
            <person name="Labrenz M."/>
            <person name="Spormann A.M."/>
            <person name="Op Den Camp H."/>
            <person name="Overmann J."/>
            <person name="Amann R."/>
            <person name="Jetten M.S.M."/>
            <person name="Mascher T."/>
            <person name="Medema M.H."/>
            <person name="Devos D.P."/>
            <person name="Kaster A.-K."/>
            <person name="Ovreas L."/>
            <person name="Rohde M."/>
            <person name="Galperin M.Y."/>
            <person name="Jogler C."/>
        </authorList>
    </citation>
    <scope>NUCLEOTIDE SEQUENCE [LARGE SCALE GENOMIC DNA]</scope>
    <source>
        <strain evidence="3 4">Pla144</strain>
    </source>
</reference>
<dbReference type="OrthoDB" id="236649at2"/>
<organism evidence="3 4">
    <name type="scientific">Bythopirellula polymerisocia</name>
    <dbReference type="NCBI Taxonomy" id="2528003"/>
    <lineage>
        <taxon>Bacteria</taxon>
        <taxon>Pseudomonadati</taxon>
        <taxon>Planctomycetota</taxon>
        <taxon>Planctomycetia</taxon>
        <taxon>Pirellulales</taxon>
        <taxon>Lacipirellulaceae</taxon>
        <taxon>Bythopirellula</taxon>
    </lineage>
</organism>
<keyword evidence="4" id="KW-1185">Reference proteome</keyword>
<sequence length="831" mass="90649">MNRLACLYRYGIVSLALLLSEQLVLPVHAEEFAKNKLVISEFLVIPQVGRYGRVPNHVDPLQAAIAKGSWKAPYVGDSVLGHGGRALTWNSAKSDSTGWLEHSSLRGGYAYAEVTTIERQVVLLEASGHAMVFINGEPRVGDPYLTGRTILPIVLREGRNELLFHCAAGKLRAELIRPQQEVFFDQRDMTLPSLVEGETSPLWLGVLLVNCREKSLVNCQATASFDSGSSLITKVDSIPPLGVRKVAIPLDPSTFKEPKLPAKVPVNLSLNELAKDNPTATTTIELSMVGKQKMQRRTFRSKLDQSVQAYDVLPAETNTDIPSLPVGMLVTLHSADESGGQQLAQYGPVPSISILAPSGRRTKGCDWEGWSATDALEALDDAAQHFAFDARRVWLRGTGTGGHGALRLGSTAPNRWAALAPTNAWLEYAVRESTPTDGQTPIQAMLARINAAGELAPLLVNTAHAAILLESIGQRSGRSADDSREIAQTLSLFHPDFIFRQRTDFTPASLASAREELLRFCRDHTAPLVSEVDLVDCVTFDPGKNSRVEWLTILQQIEQGSLSRAAVRYDPEQRLYLGMTSNVAALSIAVAHLEKDTTVDVVLDGEPIGQSAVDGGQLIFVHDEFGWHPAPELPKVLKQPQRYGGFRSVFANQPILVYGTHGSDEENAWALAKSRYDAETWLVRTNGSIDVVADTSFDPTSEPDRNIMLYGNADTNSAWPRLLSTSPVQVRNGNVIIDRRPEVGDDLACVFVRPRQRSSTAIVGVVSGTGITGMRATDRLPYFVNGVNFPDLLLLSAESLTQGDDDIRAAGYFGLGWTVEPGEIVWRDVAL</sequence>
<evidence type="ECO:0000313" key="4">
    <source>
        <dbReference type="Proteomes" id="UP000318437"/>
    </source>
</evidence>
<dbReference type="RefSeq" id="WP_146447451.1">
    <property type="nucleotide sequence ID" value="NZ_SJPS01000001.1"/>
</dbReference>
<accession>A0A5C6D3I2</accession>
<name>A0A5C6D3I2_9BACT</name>